<sequence>MAFVCTVSQGAFRVQVFQAGIAGVAIISIGHDDAEPLNYSAAVGLDVLPGGLSELYFHIVEADGATNGEHIYWSGKDTGFIADPQDRETILVSILTGLKGLLSMIGPEEFIWITYDERVPKKALLKFQAIRQAVERAGYAVTSSRASVGRKAWKAKRLPSAAIDIGEAQANPIDLRD</sequence>
<evidence type="ECO:0008006" key="3">
    <source>
        <dbReference type="Google" id="ProtNLM"/>
    </source>
</evidence>
<reference evidence="1 2" key="1">
    <citation type="submission" date="2024-06" db="EMBL/GenBank/DDBJ databases">
        <title>Genomic Encyclopedia of Type Strains, Phase IV (KMG-IV): sequencing the most valuable type-strain genomes for metagenomic binning, comparative biology and taxonomic classification.</title>
        <authorList>
            <person name="Goeker M."/>
        </authorList>
    </citation>
    <scope>NUCLEOTIDE SEQUENCE [LARGE SCALE GENOMIC DNA]</scope>
    <source>
        <strain evidence="1 2">DSM 21331</strain>
    </source>
</reference>
<organism evidence="1 2">
    <name type="scientific">Methylobacterium goesingense</name>
    <dbReference type="NCBI Taxonomy" id="243690"/>
    <lineage>
        <taxon>Bacteria</taxon>
        <taxon>Pseudomonadati</taxon>
        <taxon>Pseudomonadota</taxon>
        <taxon>Alphaproteobacteria</taxon>
        <taxon>Hyphomicrobiales</taxon>
        <taxon>Methylobacteriaceae</taxon>
        <taxon>Methylobacterium</taxon>
    </lineage>
</organism>
<dbReference type="EMBL" id="JBEPMM010000027">
    <property type="protein sequence ID" value="MET3695378.1"/>
    <property type="molecule type" value="Genomic_DNA"/>
</dbReference>
<dbReference type="RefSeq" id="WP_238279333.1">
    <property type="nucleotide sequence ID" value="NZ_BPQL01000055.1"/>
</dbReference>
<gene>
    <name evidence="1" type="ORF">ABID43_004946</name>
</gene>
<dbReference type="Proteomes" id="UP001549145">
    <property type="component" value="Unassembled WGS sequence"/>
</dbReference>
<evidence type="ECO:0000313" key="2">
    <source>
        <dbReference type="Proteomes" id="UP001549145"/>
    </source>
</evidence>
<proteinExistence type="predicted"/>
<protein>
    <recommendedName>
        <fullName evidence="3">DUF695 domain-containing protein</fullName>
    </recommendedName>
</protein>
<accession>A0ABV2LBZ3</accession>
<keyword evidence="2" id="KW-1185">Reference proteome</keyword>
<comment type="caution">
    <text evidence="1">The sequence shown here is derived from an EMBL/GenBank/DDBJ whole genome shotgun (WGS) entry which is preliminary data.</text>
</comment>
<evidence type="ECO:0000313" key="1">
    <source>
        <dbReference type="EMBL" id="MET3695378.1"/>
    </source>
</evidence>
<name>A0ABV2LBZ3_9HYPH</name>